<proteinExistence type="predicted"/>
<reference evidence="3 4" key="1">
    <citation type="submission" date="2022-06" db="EMBL/GenBank/DDBJ databases">
        <title>Sequencing the genomes of 1000 actinobacteria strains.</title>
        <authorList>
            <person name="Klenk H.-P."/>
        </authorList>
    </citation>
    <scope>NUCLEOTIDE SEQUENCE [LARGE SCALE GENOMIC DNA]</scope>
    <source>
        <strain evidence="3 4">DSM 44170</strain>
    </source>
</reference>
<comment type="caution">
    <text evidence="3">The sequence shown here is derived from an EMBL/GenBank/DDBJ whole genome shotgun (WGS) entry which is preliminary data.</text>
</comment>
<sequence length="163" mass="17416">MDASPTNTPDATTEMDQVAEVLTESPQINSEADKWKSLSRANEARWKAASAELEAATAKSAELEQAMTAMQQEHALMLAEMQLRHAAQQRGMELAPEAVSKLNLSAFLAEEGTADLDAINEFVSSLGSAAKKPTFPQNVGIGPQGSNGAPPERTVPLDARARR</sequence>
<evidence type="ECO:0000256" key="2">
    <source>
        <dbReference type="SAM" id="MobiDB-lite"/>
    </source>
</evidence>
<keyword evidence="4" id="KW-1185">Reference proteome</keyword>
<feature type="region of interest" description="Disordered" evidence="2">
    <location>
        <begin position="133"/>
        <end position="163"/>
    </location>
</feature>
<organism evidence="3 4">
    <name type="scientific">Nonomuraea roseoviolacea subsp. carminata</name>
    <dbReference type="NCBI Taxonomy" id="160689"/>
    <lineage>
        <taxon>Bacteria</taxon>
        <taxon>Bacillati</taxon>
        <taxon>Actinomycetota</taxon>
        <taxon>Actinomycetes</taxon>
        <taxon>Streptosporangiales</taxon>
        <taxon>Streptosporangiaceae</taxon>
        <taxon>Nonomuraea</taxon>
    </lineage>
</organism>
<feature type="coiled-coil region" evidence="1">
    <location>
        <begin position="46"/>
        <end position="73"/>
    </location>
</feature>
<name>A0ABT1K368_9ACTN</name>
<keyword evidence="1" id="KW-0175">Coiled coil</keyword>
<protein>
    <submittedName>
        <fullName evidence="3">Uncharacterized protein</fullName>
    </submittedName>
</protein>
<evidence type="ECO:0000313" key="4">
    <source>
        <dbReference type="Proteomes" id="UP001320766"/>
    </source>
</evidence>
<evidence type="ECO:0000313" key="3">
    <source>
        <dbReference type="EMBL" id="MCP2348418.1"/>
    </source>
</evidence>
<accession>A0ABT1K368</accession>
<evidence type="ECO:0000256" key="1">
    <source>
        <dbReference type="SAM" id="Coils"/>
    </source>
</evidence>
<dbReference type="EMBL" id="JAMZEC010000001">
    <property type="protein sequence ID" value="MCP2348418.1"/>
    <property type="molecule type" value="Genomic_DNA"/>
</dbReference>
<dbReference type="Proteomes" id="UP001320766">
    <property type="component" value="Unassembled WGS sequence"/>
</dbReference>
<gene>
    <name evidence="3" type="ORF">HD595_004540</name>
</gene>
<dbReference type="RefSeq" id="WP_253772138.1">
    <property type="nucleotide sequence ID" value="NZ_BAAAVE010000006.1"/>
</dbReference>